<organism evidence="9 10">
    <name type="scientific">Faunimonas pinastri</name>
    <dbReference type="NCBI Taxonomy" id="1855383"/>
    <lineage>
        <taxon>Bacteria</taxon>
        <taxon>Pseudomonadati</taxon>
        <taxon>Pseudomonadota</taxon>
        <taxon>Alphaproteobacteria</taxon>
        <taxon>Hyphomicrobiales</taxon>
        <taxon>Afifellaceae</taxon>
        <taxon>Faunimonas</taxon>
    </lineage>
</organism>
<feature type="compositionally biased region" description="Low complexity" evidence="6">
    <location>
        <begin position="198"/>
        <end position="211"/>
    </location>
</feature>
<feature type="transmembrane region" description="Helical" evidence="7">
    <location>
        <begin position="755"/>
        <end position="775"/>
    </location>
</feature>
<feature type="transmembrane region" description="Helical" evidence="7">
    <location>
        <begin position="316"/>
        <end position="335"/>
    </location>
</feature>
<keyword evidence="2" id="KW-1003">Cell membrane</keyword>
<evidence type="ECO:0000313" key="9">
    <source>
        <dbReference type="EMBL" id="SEP76734.1"/>
    </source>
</evidence>
<evidence type="ECO:0000256" key="3">
    <source>
        <dbReference type="ARBA" id="ARBA00022692"/>
    </source>
</evidence>
<dbReference type="PANTHER" id="PTHR33406:SF13">
    <property type="entry name" value="MEMBRANE PROTEIN YDFJ"/>
    <property type="match status" value="1"/>
</dbReference>
<evidence type="ECO:0000256" key="1">
    <source>
        <dbReference type="ARBA" id="ARBA00004651"/>
    </source>
</evidence>
<feature type="transmembrane region" description="Helical" evidence="7">
    <location>
        <begin position="808"/>
        <end position="832"/>
    </location>
</feature>
<feature type="transmembrane region" description="Helical" evidence="7">
    <location>
        <begin position="876"/>
        <end position="897"/>
    </location>
</feature>
<feature type="transmembrane region" description="Helical" evidence="7">
    <location>
        <begin position="444"/>
        <end position="468"/>
    </location>
</feature>
<feature type="compositionally biased region" description="Low complexity" evidence="6">
    <location>
        <begin position="165"/>
        <end position="191"/>
    </location>
</feature>
<protein>
    <recommendedName>
        <fullName evidence="8">SSD domain-containing protein</fullName>
    </recommendedName>
</protein>
<feature type="domain" description="SSD" evidence="8">
    <location>
        <begin position="341"/>
        <end position="467"/>
    </location>
</feature>
<evidence type="ECO:0000256" key="6">
    <source>
        <dbReference type="SAM" id="MobiDB-lite"/>
    </source>
</evidence>
<feature type="region of interest" description="Disordered" evidence="6">
    <location>
        <begin position="165"/>
        <end position="211"/>
    </location>
</feature>
<feature type="transmembrane region" description="Helical" evidence="7">
    <location>
        <begin position="782"/>
        <end position="802"/>
    </location>
</feature>
<name>A0A1H9AJ12_9HYPH</name>
<feature type="transmembrane region" description="Helical" evidence="7">
    <location>
        <begin position="494"/>
        <end position="512"/>
    </location>
</feature>
<feature type="transmembrane region" description="Helical" evidence="7">
    <location>
        <begin position="342"/>
        <end position="363"/>
    </location>
</feature>
<gene>
    <name evidence="9" type="ORF">SAMN05216548_101443</name>
</gene>
<keyword evidence="4 7" id="KW-1133">Transmembrane helix</keyword>
<keyword evidence="5 7" id="KW-0472">Membrane</keyword>
<feature type="transmembrane region" description="Helical" evidence="7">
    <location>
        <begin position="369"/>
        <end position="392"/>
    </location>
</feature>
<proteinExistence type="predicted"/>
<dbReference type="PANTHER" id="PTHR33406">
    <property type="entry name" value="MEMBRANE PROTEIN MJ1562-RELATED"/>
    <property type="match status" value="1"/>
</dbReference>
<comment type="subcellular location">
    <subcellularLocation>
        <location evidence="1">Cell membrane</location>
        <topology evidence="1">Multi-pass membrane protein</topology>
    </subcellularLocation>
</comment>
<reference evidence="9 10" key="1">
    <citation type="submission" date="2016-10" db="EMBL/GenBank/DDBJ databases">
        <authorList>
            <person name="de Groot N.N."/>
        </authorList>
    </citation>
    <scope>NUCLEOTIDE SEQUENCE [LARGE SCALE GENOMIC DNA]</scope>
    <source>
        <strain evidence="9 10">A52C2</strain>
    </source>
</reference>
<evidence type="ECO:0000256" key="2">
    <source>
        <dbReference type="ARBA" id="ARBA00022475"/>
    </source>
</evidence>
<dbReference type="Proteomes" id="UP000199647">
    <property type="component" value="Unassembled WGS sequence"/>
</dbReference>
<evidence type="ECO:0000256" key="5">
    <source>
        <dbReference type="ARBA" id="ARBA00023136"/>
    </source>
</evidence>
<dbReference type="Pfam" id="PF03176">
    <property type="entry name" value="MMPL"/>
    <property type="match status" value="2"/>
</dbReference>
<dbReference type="InterPro" id="IPR017841">
    <property type="entry name" value="Hopanoid_biosynth_HpnN"/>
</dbReference>
<sequence length="911" mass="95966">MIETLVRTSVRRPWIVIALSAVIVLLLLYVTVTRFAINTDTTRLISADLPWRQNEIAFNKAFPQNSDLIAVVIDGDTPEHTDDAADRLVAALSKHSDVFRSVRRPDAGPFLARNGLLLLPTDEARARVEQMLRSQPLLAPLAADPSLRGLMTAIQGSLQMMAQAGAAGSPASQANPQAQPQPQGSAQVAPANSQASSQADPQADPRAAQAAGLQQFGPALERISVVLDRVLSGERARLSWQGLLSGQPSEPADLRKIVLAQPVLDFNALQPGAAATDLVRQTIADLGITGENDLRARLTGDVPLADEEFATVAENAGLNVSLTVLAIAVILFLALRSGRVIFAVLVTLFAGLIATSGVGLLMVGELNLISVAFAVLFIGLGVDFGIQIAVRYRAERFAGNELRPAIVKAGRIVGWSLTLAAVSLLAGFLSFLPTEFKGVSELGLIAGVGMIIAYLASLTLLPALLVVLRPPVETVSVDTQALVHVDRWIERHRWLVIAVTALVVIGGIPFLMKLRFDANPMDLRSKKVESVSTFLDLSRDPDTSPNTTDVLRPNLADADGLAGKLAALPEVARTLTLSTFIPDDQAEKLAIIREAAARLGPVLTPGQTAPAPTDAELVQSLSATVAALRQASQGGGSAVPASFGHFADDLDSLARADAAKRSAAQAAIVSGLPTVLSQLRTSLTAQPITRESLPADFAAEWIAGDGRARVQVFPKGNSNDAAVLDRFTAAVRAVAPDATGAPIAIAESGRTIVRAFIEAGIFALVAIFIILAVALRRPVDVILALAPLVLAGIMSLEFAYLIGLPLNFANIIALPLMFGVGVAFHIYYVIAWRAGVADMLASSLTRAIFFSALTTGTAFGSLCFSSHPGTASMGELLAVSLFFTLLAAFIIVPAFLGPTPEFTDKPKAGLH</sequence>
<evidence type="ECO:0000256" key="4">
    <source>
        <dbReference type="ARBA" id="ARBA00022989"/>
    </source>
</evidence>
<dbReference type="EMBL" id="FOFG01000001">
    <property type="protein sequence ID" value="SEP76734.1"/>
    <property type="molecule type" value="Genomic_DNA"/>
</dbReference>
<keyword evidence="3 7" id="KW-0812">Transmembrane</keyword>
<accession>A0A1H9AJ12</accession>
<evidence type="ECO:0000259" key="8">
    <source>
        <dbReference type="PROSITE" id="PS50156"/>
    </source>
</evidence>
<feature type="transmembrane region" description="Helical" evidence="7">
    <location>
        <begin position="844"/>
        <end position="864"/>
    </location>
</feature>
<evidence type="ECO:0000313" key="10">
    <source>
        <dbReference type="Proteomes" id="UP000199647"/>
    </source>
</evidence>
<keyword evidence="10" id="KW-1185">Reference proteome</keyword>
<dbReference type="AlphaFoldDB" id="A0A1H9AJ12"/>
<dbReference type="GO" id="GO:0005886">
    <property type="term" value="C:plasma membrane"/>
    <property type="evidence" value="ECO:0007669"/>
    <property type="project" value="UniProtKB-SubCell"/>
</dbReference>
<feature type="transmembrane region" description="Helical" evidence="7">
    <location>
        <begin position="412"/>
        <end position="432"/>
    </location>
</feature>
<dbReference type="SUPFAM" id="SSF82866">
    <property type="entry name" value="Multidrug efflux transporter AcrB transmembrane domain"/>
    <property type="match status" value="2"/>
</dbReference>
<dbReference type="STRING" id="1855383.SAMN05216548_101443"/>
<dbReference type="Gene3D" id="1.20.1640.10">
    <property type="entry name" value="Multidrug efflux transporter AcrB transmembrane domain"/>
    <property type="match status" value="2"/>
</dbReference>
<feature type="transmembrane region" description="Helical" evidence="7">
    <location>
        <begin position="12"/>
        <end position="32"/>
    </location>
</feature>
<evidence type="ECO:0000256" key="7">
    <source>
        <dbReference type="SAM" id="Phobius"/>
    </source>
</evidence>
<dbReference type="InterPro" id="IPR004869">
    <property type="entry name" value="MMPL_dom"/>
</dbReference>
<dbReference type="InterPro" id="IPR050545">
    <property type="entry name" value="Mycobact_MmpL"/>
</dbReference>
<dbReference type="InterPro" id="IPR000731">
    <property type="entry name" value="SSD"/>
</dbReference>
<dbReference type="PROSITE" id="PS50156">
    <property type="entry name" value="SSD"/>
    <property type="match status" value="1"/>
</dbReference>
<dbReference type="NCBIfam" id="TIGR03480">
    <property type="entry name" value="HpnN"/>
    <property type="match status" value="1"/>
</dbReference>